<dbReference type="InterPro" id="IPR002110">
    <property type="entry name" value="Ankyrin_rpt"/>
</dbReference>
<dbReference type="GO" id="GO:0006543">
    <property type="term" value="P:L-glutamine catabolic process"/>
    <property type="evidence" value="ECO:0007669"/>
    <property type="project" value="TreeGrafter"/>
</dbReference>
<dbReference type="Pfam" id="PF13637">
    <property type="entry name" value="Ank_4"/>
    <property type="match status" value="1"/>
</dbReference>
<feature type="repeat" description="ANK" evidence="1">
    <location>
        <begin position="331"/>
        <end position="353"/>
    </location>
</feature>
<dbReference type="PANTHER" id="PTHR12544">
    <property type="entry name" value="GLUTAMINASE"/>
    <property type="match status" value="1"/>
</dbReference>
<dbReference type="SMART" id="SM00248">
    <property type="entry name" value="ANK"/>
    <property type="match status" value="3"/>
</dbReference>
<feature type="repeat" description="ANK" evidence="1">
    <location>
        <begin position="216"/>
        <end position="249"/>
    </location>
</feature>
<dbReference type="PROSITE" id="PS50297">
    <property type="entry name" value="ANK_REP_REGION"/>
    <property type="match status" value="1"/>
</dbReference>
<dbReference type="GO" id="GO:0004359">
    <property type="term" value="F:glutaminase activity"/>
    <property type="evidence" value="ECO:0007669"/>
    <property type="project" value="UniProtKB-EC"/>
</dbReference>
<dbReference type="OrthoDB" id="9995210at2759"/>
<evidence type="ECO:0000256" key="1">
    <source>
        <dbReference type="PROSITE-ProRule" id="PRU00023"/>
    </source>
</evidence>
<dbReference type="InterPro" id="IPR015868">
    <property type="entry name" value="Glutaminase"/>
</dbReference>
<dbReference type="Proteomes" id="UP000507470">
    <property type="component" value="Unassembled WGS sequence"/>
</dbReference>
<dbReference type="Gene3D" id="1.25.40.20">
    <property type="entry name" value="Ankyrin repeat-containing domain"/>
    <property type="match status" value="2"/>
</dbReference>
<keyword evidence="1" id="KW-0040">ANK repeat</keyword>
<dbReference type="Pfam" id="PF00023">
    <property type="entry name" value="Ank"/>
    <property type="match status" value="1"/>
</dbReference>
<dbReference type="AlphaFoldDB" id="A0A6J8B599"/>
<evidence type="ECO:0000313" key="3">
    <source>
        <dbReference type="Proteomes" id="UP000507470"/>
    </source>
</evidence>
<keyword evidence="2" id="KW-0378">Hydrolase</keyword>
<reference evidence="2 3" key="1">
    <citation type="submission" date="2020-06" db="EMBL/GenBank/DDBJ databases">
        <authorList>
            <person name="Li R."/>
            <person name="Bekaert M."/>
        </authorList>
    </citation>
    <scope>NUCLEOTIDE SEQUENCE [LARGE SCALE GENOMIC DNA]</scope>
    <source>
        <strain evidence="3">wild</strain>
    </source>
</reference>
<dbReference type="SUPFAM" id="SSF48403">
    <property type="entry name" value="Ankyrin repeat"/>
    <property type="match status" value="1"/>
</dbReference>
<proteinExistence type="predicted"/>
<dbReference type="EC" id="3.5.1.2" evidence="2"/>
<dbReference type="PROSITE" id="PS50088">
    <property type="entry name" value="ANK_REPEAT"/>
    <property type="match status" value="2"/>
</dbReference>
<accession>A0A6J8B599</accession>
<gene>
    <name evidence="2" type="ORF">MCOR_14425</name>
</gene>
<dbReference type="GO" id="GO:0006537">
    <property type="term" value="P:glutamate biosynthetic process"/>
    <property type="evidence" value="ECO:0007669"/>
    <property type="project" value="TreeGrafter"/>
</dbReference>
<sequence>MPSDKRKYFDSIYKRKCISLVSPTACSYYLQCPEVSQRPLRASAYCANSFRSEYTCLYDTNRLWFSEQCNKNPDYVTRGEKYVITGRLRNVDCSSERYQPFPLWSNVSGVCLFRKTLCEGEGQVVFDNGTLISDGACRCDYTKGYKFIQQPKQNCFCIPSAEDCSCYISKCAIGSILSSDYKCVRGEHGNDSKCPALEKKRICNQKYIDINDTDYDTRSALHLAACEGKYDAVVYLLQNNAGHLKRKDRCLGHTAADDAAWYKGRHDSNASTHSLQKVIDLLNKDKRLQKYKCSFKDSVVMKMMKAAEFGDVSVLQSLHDMGTDMNLSDNDGRTALHAAVERNQEKVIHFLIDECKVSPFQRWR</sequence>
<protein>
    <submittedName>
        <fullName evidence="2">GlsA</fullName>
        <ecNumber evidence="2">3.5.1.2</ecNumber>
    </submittedName>
</protein>
<keyword evidence="3" id="KW-1185">Reference proteome</keyword>
<evidence type="ECO:0000313" key="2">
    <source>
        <dbReference type="EMBL" id="CAC5378204.1"/>
    </source>
</evidence>
<dbReference type="EMBL" id="CACVKT020002514">
    <property type="protein sequence ID" value="CAC5378204.1"/>
    <property type="molecule type" value="Genomic_DNA"/>
</dbReference>
<organism evidence="2 3">
    <name type="scientific">Mytilus coruscus</name>
    <name type="common">Sea mussel</name>
    <dbReference type="NCBI Taxonomy" id="42192"/>
    <lineage>
        <taxon>Eukaryota</taxon>
        <taxon>Metazoa</taxon>
        <taxon>Spiralia</taxon>
        <taxon>Lophotrochozoa</taxon>
        <taxon>Mollusca</taxon>
        <taxon>Bivalvia</taxon>
        <taxon>Autobranchia</taxon>
        <taxon>Pteriomorphia</taxon>
        <taxon>Mytilida</taxon>
        <taxon>Mytiloidea</taxon>
        <taxon>Mytilidae</taxon>
        <taxon>Mytilinae</taxon>
        <taxon>Mytilus</taxon>
    </lineage>
</organism>
<dbReference type="InterPro" id="IPR036770">
    <property type="entry name" value="Ankyrin_rpt-contain_sf"/>
</dbReference>
<dbReference type="PANTHER" id="PTHR12544:SF29">
    <property type="entry name" value="GLUTAMINASE"/>
    <property type="match status" value="1"/>
</dbReference>
<name>A0A6J8B599_MYTCO</name>